<dbReference type="SUPFAM" id="SSF52047">
    <property type="entry name" value="RNI-like"/>
    <property type="match status" value="1"/>
</dbReference>
<organism evidence="1">
    <name type="scientific">Chromera velia CCMP2878</name>
    <dbReference type="NCBI Taxonomy" id="1169474"/>
    <lineage>
        <taxon>Eukaryota</taxon>
        <taxon>Sar</taxon>
        <taxon>Alveolata</taxon>
        <taxon>Colpodellida</taxon>
        <taxon>Chromeraceae</taxon>
        <taxon>Chromera</taxon>
    </lineage>
</organism>
<gene>
    <name evidence="1" type="ORF">Cvel_13629</name>
</gene>
<dbReference type="Gene3D" id="3.80.10.10">
    <property type="entry name" value="Ribonuclease Inhibitor"/>
    <property type="match status" value="2"/>
</dbReference>
<evidence type="ECO:0000313" key="1">
    <source>
        <dbReference type="EMBL" id="CEM55535.1"/>
    </source>
</evidence>
<dbReference type="InterPro" id="IPR032675">
    <property type="entry name" value="LRR_dom_sf"/>
</dbReference>
<dbReference type="PhylomeDB" id="A0A0G4IE37"/>
<name>A0A0G4IE37_9ALVE</name>
<proteinExistence type="predicted"/>
<dbReference type="AlphaFoldDB" id="A0A0G4IE37"/>
<dbReference type="EMBL" id="CDMZ01005886">
    <property type="protein sequence ID" value="CEM55535.1"/>
    <property type="molecule type" value="Genomic_DNA"/>
</dbReference>
<reference evidence="1" key="1">
    <citation type="submission" date="2014-11" db="EMBL/GenBank/DDBJ databases">
        <authorList>
            <person name="Otto D Thomas"/>
            <person name="Naeem Raeece"/>
        </authorList>
    </citation>
    <scope>NUCLEOTIDE SEQUENCE</scope>
</reference>
<accession>A0A0G4IE37</accession>
<protein>
    <submittedName>
        <fullName evidence="1">Uncharacterized protein</fullName>
    </submittedName>
</protein>
<sequence>MSVLCRFLGKASLPCLRVLLLKGCGFNDGKIEEFAEFLGRGDMPLLETLDLSMCKWAEKVLGPFGKALSQGADKLRCLRNLSLMTERGERSAGDVATFLEALASPACPPLKNVSLFINTAANTADLRALANGRYPVVRTLRLEMLGGSLEQFLRALVDSPSEPQFESLSLKLGGAYGDDLGSVEWVRLLGEAARRRRLSSLREIDACFSGPEDHLKEAIECFFGSLGLVKLPFFSILRISRAAVSDVHLSLLGDAVRAGNLSGLEVLDLSQHDHRDGFGRVGLEALTYAITETEEGLPHLKELRLQSTKAGKALESLAKALIAGKLGNLSALSLDSCSLTGAGLGALGSAVRAGALVHLTSLSMGQNGLDGGDWEGEFYAGGAIAESEAGLHASLEVDRPFRE</sequence>
<dbReference type="VEuPathDB" id="CryptoDB:Cvel_13629"/>